<evidence type="ECO:0000256" key="7">
    <source>
        <dbReference type="RuleBase" id="RU003435"/>
    </source>
</evidence>
<evidence type="ECO:0000256" key="2">
    <source>
        <dbReference type="ARBA" id="ARBA00022670"/>
    </source>
</evidence>
<name>A0A4Q5KMY3_9GAMM</name>
<dbReference type="InterPro" id="IPR024077">
    <property type="entry name" value="Neurolysin/TOP_dom2"/>
</dbReference>
<dbReference type="InterPro" id="IPR001567">
    <property type="entry name" value="Pept_M3A_M3B_dom"/>
</dbReference>
<organism evidence="9 10">
    <name type="scientific">Aliivibrio finisterrensis</name>
    <dbReference type="NCBI Taxonomy" id="511998"/>
    <lineage>
        <taxon>Bacteria</taxon>
        <taxon>Pseudomonadati</taxon>
        <taxon>Pseudomonadota</taxon>
        <taxon>Gammaproteobacteria</taxon>
        <taxon>Vibrionales</taxon>
        <taxon>Vibrionaceae</taxon>
        <taxon>Aliivibrio</taxon>
    </lineage>
</organism>
<accession>A0A4Q5KMY3</accession>
<feature type="domain" description="Peptidase M3A/M3B catalytic" evidence="8">
    <location>
        <begin position="283"/>
        <end position="548"/>
    </location>
</feature>
<comment type="similarity">
    <text evidence="1 7">Belongs to the peptidase M3 family.</text>
</comment>
<dbReference type="GeneID" id="56273828"/>
<dbReference type="GO" id="GO:0006508">
    <property type="term" value="P:proteolysis"/>
    <property type="evidence" value="ECO:0007669"/>
    <property type="project" value="UniProtKB-KW"/>
</dbReference>
<evidence type="ECO:0000313" key="9">
    <source>
        <dbReference type="EMBL" id="RYU47888.1"/>
    </source>
</evidence>
<evidence type="ECO:0000256" key="5">
    <source>
        <dbReference type="ARBA" id="ARBA00022833"/>
    </source>
</evidence>
<comment type="cofactor">
    <cofactor evidence="7">
        <name>Zn(2+)</name>
        <dbReference type="ChEBI" id="CHEBI:29105"/>
    </cofactor>
    <text evidence="7">Binds 1 zinc ion.</text>
</comment>
<proteinExistence type="inferred from homology"/>
<evidence type="ECO:0000256" key="3">
    <source>
        <dbReference type="ARBA" id="ARBA00022723"/>
    </source>
</evidence>
<gene>
    <name evidence="9" type="ORF">ERW49_02200</name>
</gene>
<reference evidence="9 10" key="1">
    <citation type="submission" date="2019-02" db="EMBL/GenBank/DDBJ databases">
        <title>Genome sequences of Aliivibrio finisterrensis strains from farmed Atlantic salmon.</title>
        <authorList>
            <person name="Bowman J.P."/>
        </authorList>
    </citation>
    <scope>NUCLEOTIDE SEQUENCE [LARGE SCALE GENOMIC DNA]</scope>
    <source>
        <strain evidence="9 10">A32</strain>
    </source>
</reference>
<dbReference type="InterPro" id="IPR045090">
    <property type="entry name" value="Pept_M3A_M3B"/>
</dbReference>
<dbReference type="GO" id="GO:0046872">
    <property type="term" value="F:metal ion binding"/>
    <property type="evidence" value="ECO:0007669"/>
    <property type="project" value="UniProtKB-UniRule"/>
</dbReference>
<dbReference type="EMBL" id="SEZJ01000002">
    <property type="protein sequence ID" value="RYU47888.1"/>
    <property type="molecule type" value="Genomic_DNA"/>
</dbReference>
<keyword evidence="2 7" id="KW-0645">Protease</keyword>
<dbReference type="SUPFAM" id="SSF55486">
    <property type="entry name" value="Metalloproteases ('zincins'), catalytic domain"/>
    <property type="match status" value="1"/>
</dbReference>
<keyword evidence="5 7" id="KW-0862">Zinc</keyword>
<comment type="caution">
    <text evidence="9">The sequence shown here is derived from an EMBL/GenBank/DDBJ whole genome shotgun (WGS) entry which is preliminary data.</text>
</comment>
<keyword evidence="4 7" id="KW-0378">Hydrolase</keyword>
<keyword evidence="6 7" id="KW-0482">Metalloprotease</keyword>
<dbReference type="RefSeq" id="WP_130086170.1">
    <property type="nucleotide sequence ID" value="NZ_SEZJ01000002.1"/>
</dbReference>
<sequence>MTATAYLNDLNQRYLSIHRTKENFFWDTYMGLSDDHQGSTEAETSWTKFLSNAEQITAIKEQITLADTIENIEEKKQTLIGLAGWLDTFESHAIESEQAQTLKSELIKFEAGLFEKKQKHTMTYVNEEGKTVEGSLPVLASVVRTSSDENTRQSAHQAFLGLEQWLLQNGFIELIKLRNKFARSQGFDTFFDYSVTKKEKMSADELFAILDDFEIRTRDCNQTSLNQLASDKGDNALLAHNFVFSFAGDVMRELDPYVPFSKSLRRWVESFGRLNIEFSGAELTLDLLDRKGKYPNGFCHGPIPSFYDEKGEWVAAKVNFTSNAKPDQIGSGYDGMNTLFHEGGHAAHFSNVKMNAPCFSQEFAPTSMAYAETQSMFCDSLLEDADWLKQYALDADGNSVPDSIIKAMIDSKQPFRAYQERSILVVPYFERALYQLSDEELTPENITALARATEKNILGLACSPRPLMAIPHLVSDEAACAYHGYLLAHMAVYQTRAYFTEKFGYLTDNPKIGPLLAKHYWNAGNSVSHNESIIALTGEGFNAKYLADKCNLSVEEAWKSEQEKIAELASRSQAEVAPLNASITIIDGAKTLASNTDSNAKMCDDFEAYIMETYGR</sequence>
<protein>
    <submittedName>
        <fullName evidence="9">Peptidase M3</fullName>
    </submittedName>
</protein>
<evidence type="ECO:0000256" key="1">
    <source>
        <dbReference type="ARBA" id="ARBA00006040"/>
    </source>
</evidence>
<dbReference type="Proteomes" id="UP000293465">
    <property type="component" value="Unassembled WGS sequence"/>
</dbReference>
<dbReference type="Gene3D" id="3.40.390.10">
    <property type="entry name" value="Collagenase (Catalytic Domain)"/>
    <property type="match status" value="1"/>
</dbReference>
<dbReference type="OrthoDB" id="9773538at2"/>
<dbReference type="PANTHER" id="PTHR11804:SF84">
    <property type="entry name" value="SACCHAROLYSIN"/>
    <property type="match status" value="1"/>
</dbReference>
<dbReference type="InterPro" id="IPR024079">
    <property type="entry name" value="MetalloPept_cat_dom_sf"/>
</dbReference>
<evidence type="ECO:0000256" key="4">
    <source>
        <dbReference type="ARBA" id="ARBA00022801"/>
    </source>
</evidence>
<dbReference type="Pfam" id="PF01432">
    <property type="entry name" value="Peptidase_M3"/>
    <property type="match status" value="1"/>
</dbReference>
<dbReference type="PANTHER" id="PTHR11804">
    <property type="entry name" value="PROTEASE M3 THIMET OLIGOPEPTIDASE-RELATED"/>
    <property type="match status" value="1"/>
</dbReference>
<keyword evidence="3 7" id="KW-0479">Metal-binding</keyword>
<dbReference type="Gene3D" id="1.10.1370.10">
    <property type="entry name" value="Neurolysin, domain 3"/>
    <property type="match status" value="2"/>
</dbReference>
<evidence type="ECO:0000256" key="6">
    <source>
        <dbReference type="ARBA" id="ARBA00023049"/>
    </source>
</evidence>
<dbReference type="AlphaFoldDB" id="A0A4Q5KMY3"/>
<dbReference type="GO" id="GO:0006518">
    <property type="term" value="P:peptide metabolic process"/>
    <property type="evidence" value="ECO:0007669"/>
    <property type="project" value="TreeGrafter"/>
</dbReference>
<evidence type="ECO:0000259" key="8">
    <source>
        <dbReference type="Pfam" id="PF01432"/>
    </source>
</evidence>
<dbReference type="GO" id="GO:0004222">
    <property type="term" value="F:metalloendopeptidase activity"/>
    <property type="evidence" value="ECO:0007669"/>
    <property type="project" value="InterPro"/>
</dbReference>
<evidence type="ECO:0000313" key="10">
    <source>
        <dbReference type="Proteomes" id="UP000293465"/>
    </source>
</evidence>